<evidence type="ECO:0000313" key="2">
    <source>
        <dbReference type="EMBL" id="NQE35000.1"/>
    </source>
</evidence>
<gene>
    <name evidence="2" type="ORF">E5S67_02729</name>
</gene>
<dbReference type="EMBL" id="SRRZ01000044">
    <property type="protein sequence ID" value="NQE35000.1"/>
    <property type="molecule type" value="Genomic_DNA"/>
</dbReference>
<comment type="caution">
    <text evidence="2">The sequence shown here is derived from an EMBL/GenBank/DDBJ whole genome shotgun (WGS) entry which is preliminary data.</text>
</comment>
<proteinExistence type="predicted"/>
<evidence type="ECO:0000313" key="3">
    <source>
        <dbReference type="Proteomes" id="UP000702425"/>
    </source>
</evidence>
<evidence type="ECO:0008006" key="4">
    <source>
        <dbReference type="Google" id="ProtNLM"/>
    </source>
</evidence>
<accession>A0ABX2CZZ2</accession>
<feature type="signal peptide" evidence="1">
    <location>
        <begin position="1"/>
        <end position="28"/>
    </location>
</feature>
<name>A0ABX2CZZ2_9CYAN</name>
<sequence>MNRIYKQLGYLATGLILLGASSCSSSDAANSAENQSQPPASARQFLHLQLTGNQIESRSTQAPSLSNSVAPVLGSSVGAENTVTIKVYKVDNLCQTLKPETVTGPDNQLMSSAVNEVLKQQVFASLGLVGYRLRIDRDLGIATVDLRASGNSRQKLQNLSSCQMLGLFGGVRQTLTSYDPWQIKTVRFTELGEDILSTVRE</sequence>
<evidence type="ECO:0000256" key="1">
    <source>
        <dbReference type="SAM" id="SignalP"/>
    </source>
</evidence>
<dbReference type="RefSeq" id="WP_172188047.1">
    <property type="nucleotide sequence ID" value="NZ_CAWPPK010000257.1"/>
</dbReference>
<dbReference type="PROSITE" id="PS51257">
    <property type="entry name" value="PROKAR_LIPOPROTEIN"/>
    <property type="match status" value="1"/>
</dbReference>
<keyword evidence="3" id="KW-1185">Reference proteome</keyword>
<reference evidence="2 3" key="1">
    <citation type="journal article" date="2020" name="Sci. Rep.">
        <title>A novel cyanobacterial geosmin producer, revising GeoA distribution and dispersion patterns in Bacteria.</title>
        <authorList>
            <person name="Churro C."/>
            <person name="Semedo-Aguiar A.P."/>
            <person name="Silva A.D."/>
            <person name="Pereira-Leal J.B."/>
            <person name="Leite R.B."/>
        </authorList>
    </citation>
    <scope>NUCLEOTIDE SEQUENCE [LARGE SCALE GENOMIC DNA]</scope>
    <source>
        <strain evidence="2 3">IPMA8</strain>
    </source>
</reference>
<protein>
    <recommendedName>
        <fullName evidence="4">Sporulation/spore germination protein</fullName>
    </recommendedName>
</protein>
<dbReference type="Proteomes" id="UP000702425">
    <property type="component" value="Unassembled WGS sequence"/>
</dbReference>
<keyword evidence="1" id="KW-0732">Signal</keyword>
<feature type="chain" id="PRO_5045775465" description="Sporulation/spore germination protein" evidence="1">
    <location>
        <begin position="29"/>
        <end position="201"/>
    </location>
</feature>
<organism evidence="2 3">
    <name type="scientific">Microcoleus asticus IPMA8</name>
    <dbReference type="NCBI Taxonomy" id="2563858"/>
    <lineage>
        <taxon>Bacteria</taxon>
        <taxon>Bacillati</taxon>
        <taxon>Cyanobacteriota</taxon>
        <taxon>Cyanophyceae</taxon>
        <taxon>Oscillatoriophycideae</taxon>
        <taxon>Oscillatoriales</taxon>
        <taxon>Microcoleaceae</taxon>
        <taxon>Microcoleus</taxon>
        <taxon>Microcoleus asticus</taxon>
    </lineage>
</organism>